<feature type="domain" description="PAS" evidence="4">
    <location>
        <begin position="249"/>
        <end position="294"/>
    </location>
</feature>
<dbReference type="SUPFAM" id="SSF55785">
    <property type="entry name" value="PYP-like sensor domain (PAS domain)"/>
    <property type="match status" value="1"/>
</dbReference>
<dbReference type="SMART" id="SM00052">
    <property type="entry name" value="EAL"/>
    <property type="match status" value="1"/>
</dbReference>
<reference evidence="8 9" key="1">
    <citation type="submission" date="2010-08" db="EMBL/GenBank/DDBJ databases">
        <title>The draft genome of Desulfovibrio fructosovorans JJ.</title>
        <authorList>
            <consortium name="US DOE Joint Genome Institute (JGI-PGF)"/>
            <person name="Lucas S."/>
            <person name="Copeland A."/>
            <person name="Lapidus A."/>
            <person name="Cheng J.-F."/>
            <person name="Bruce D."/>
            <person name="Goodwin L."/>
            <person name="Pitluck S."/>
            <person name="Land M.L."/>
            <person name="Hauser L."/>
            <person name="Chang Y.-J."/>
            <person name="Jeffries C."/>
            <person name="Wall J.D."/>
            <person name="Stahl D.A."/>
            <person name="Arkin A.P."/>
            <person name="Dehal P."/>
            <person name="Stolyar S.M."/>
            <person name="Hazen T.C."/>
            <person name="Woyke T.J."/>
        </authorList>
    </citation>
    <scope>NUCLEOTIDE SEQUENCE [LARGE SCALE GENOMIC DNA]</scope>
    <source>
        <strain evidence="8 9">JJ</strain>
    </source>
</reference>
<dbReference type="PROSITE" id="PS50883">
    <property type="entry name" value="EAL"/>
    <property type="match status" value="1"/>
</dbReference>
<dbReference type="InterPro" id="IPR029787">
    <property type="entry name" value="Nucleotide_cyclase"/>
</dbReference>
<accession>E1JS22</accession>
<feature type="compositionally biased region" description="Low complexity" evidence="2">
    <location>
        <begin position="794"/>
        <end position="804"/>
    </location>
</feature>
<dbReference type="PROSITE" id="PS50887">
    <property type="entry name" value="GGDEF"/>
    <property type="match status" value="1"/>
</dbReference>
<dbReference type="Gene3D" id="3.30.70.270">
    <property type="match status" value="1"/>
</dbReference>
<evidence type="ECO:0000259" key="5">
    <source>
        <dbReference type="PROSITE" id="PS50883"/>
    </source>
</evidence>
<proteinExistence type="predicted"/>
<dbReference type="AlphaFoldDB" id="E1JS22"/>
<dbReference type="InterPro" id="IPR052155">
    <property type="entry name" value="Biofilm_reg_signaling"/>
</dbReference>
<dbReference type="RefSeq" id="WP_005990637.1">
    <property type="nucleotide sequence ID" value="NZ_AECZ01000002.1"/>
</dbReference>
<evidence type="ECO:0000256" key="2">
    <source>
        <dbReference type="SAM" id="MobiDB-lite"/>
    </source>
</evidence>
<dbReference type="Gene3D" id="3.20.20.450">
    <property type="entry name" value="EAL domain"/>
    <property type="match status" value="1"/>
</dbReference>
<dbReference type="eggNOG" id="COG5001">
    <property type="taxonomic scope" value="Bacteria"/>
</dbReference>
<dbReference type="Gene3D" id="3.30.450.20">
    <property type="entry name" value="PAS domain"/>
    <property type="match status" value="1"/>
</dbReference>
<keyword evidence="1" id="KW-0175">Coiled coil</keyword>
<dbReference type="SMART" id="SM00091">
    <property type="entry name" value="PAS"/>
    <property type="match status" value="1"/>
</dbReference>
<dbReference type="PROSITE" id="PS50112">
    <property type="entry name" value="PAS"/>
    <property type="match status" value="1"/>
</dbReference>
<feature type="transmembrane region" description="Helical" evidence="3">
    <location>
        <begin position="153"/>
        <end position="173"/>
    </location>
</feature>
<dbReference type="Pfam" id="PF13426">
    <property type="entry name" value="PAS_9"/>
    <property type="match status" value="1"/>
</dbReference>
<feature type="domain" description="GGDEF" evidence="7">
    <location>
        <begin position="406"/>
        <end position="539"/>
    </location>
</feature>
<dbReference type="NCBIfam" id="TIGR00229">
    <property type="entry name" value="sensory_box"/>
    <property type="match status" value="1"/>
</dbReference>
<dbReference type="InterPro" id="IPR000160">
    <property type="entry name" value="GGDEF_dom"/>
</dbReference>
<evidence type="ECO:0000259" key="7">
    <source>
        <dbReference type="PROSITE" id="PS50887"/>
    </source>
</evidence>
<dbReference type="CDD" id="cd01948">
    <property type="entry name" value="EAL"/>
    <property type="match status" value="1"/>
</dbReference>
<feature type="domain" description="HAMP" evidence="6">
    <location>
        <begin position="175"/>
        <end position="227"/>
    </location>
</feature>
<evidence type="ECO:0000313" key="9">
    <source>
        <dbReference type="Proteomes" id="UP000006250"/>
    </source>
</evidence>
<dbReference type="PANTHER" id="PTHR44757:SF2">
    <property type="entry name" value="BIOFILM ARCHITECTURE MAINTENANCE PROTEIN MBAA"/>
    <property type="match status" value="1"/>
</dbReference>
<dbReference type="EMBL" id="AECZ01000002">
    <property type="protein sequence ID" value="EFL52791.1"/>
    <property type="molecule type" value="Genomic_DNA"/>
</dbReference>
<dbReference type="NCBIfam" id="TIGR00254">
    <property type="entry name" value="GGDEF"/>
    <property type="match status" value="1"/>
</dbReference>
<dbReference type="Proteomes" id="UP000006250">
    <property type="component" value="Unassembled WGS sequence"/>
</dbReference>
<dbReference type="InterPro" id="IPR003660">
    <property type="entry name" value="HAMP_dom"/>
</dbReference>
<keyword evidence="3" id="KW-1133">Transmembrane helix</keyword>
<dbReference type="Pfam" id="PF00990">
    <property type="entry name" value="GGDEF"/>
    <property type="match status" value="1"/>
</dbReference>
<feature type="domain" description="EAL" evidence="5">
    <location>
        <begin position="548"/>
        <end position="800"/>
    </location>
</feature>
<dbReference type="PROSITE" id="PS50885">
    <property type="entry name" value="HAMP"/>
    <property type="match status" value="1"/>
</dbReference>
<dbReference type="InterPro" id="IPR035965">
    <property type="entry name" value="PAS-like_dom_sf"/>
</dbReference>
<feature type="region of interest" description="Disordered" evidence="2">
    <location>
        <begin position="794"/>
        <end position="818"/>
    </location>
</feature>
<dbReference type="SUPFAM" id="SSF141868">
    <property type="entry name" value="EAL domain-like"/>
    <property type="match status" value="1"/>
</dbReference>
<dbReference type="GO" id="GO:0016020">
    <property type="term" value="C:membrane"/>
    <property type="evidence" value="ECO:0007669"/>
    <property type="project" value="InterPro"/>
</dbReference>
<dbReference type="PANTHER" id="PTHR44757">
    <property type="entry name" value="DIGUANYLATE CYCLASE DGCP"/>
    <property type="match status" value="1"/>
</dbReference>
<keyword evidence="9" id="KW-1185">Reference proteome</keyword>
<dbReference type="Gene3D" id="6.10.340.10">
    <property type="match status" value="1"/>
</dbReference>
<dbReference type="InterPro" id="IPR001633">
    <property type="entry name" value="EAL_dom"/>
</dbReference>
<organism evidence="8 9">
    <name type="scientific">Solidesulfovibrio fructosivorans JJ]</name>
    <dbReference type="NCBI Taxonomy" id="596151"/>
    <lineage>
        <taxon>Bacteria</taxon>
        <taxon>Pseudomonadati</taxon>
        <taxon>Thermodesulfobacteriota</taxon>
        <taxon>Desulfovibrionia</taxon>
        <taxon>Desulfovibrionales</taxon>
        <taxon>Desulfovibrionaceae</taxon>
        <taxon>Solidesulfovibrio</taxon>
    </lineage>
</organism>
<evidence type="ECO:0000256" key="3">
    <source>
        <dbReference type="SAM" id="Phobius"/>
    </source>
</evidence>
<dbReference type="InterPro" id="IPR000014">
    <property type="entry name" value="PAS"/>
</dbReference>
<evidence type="ECO:0000313" key="8">
    <source>
        <dbReference type="EMBL" id="EFL52791.1"/>
    </source>
</evidence>
<name>E1JS22_SOLFR</name>
<dbReference type="SMART" id="SM00267">
    <property type="entry name" value="GGDEF"/>
    <property type="match status" value="1"/>
</dbReference>
<dbReference type="SUPFAM" id="SSF55073">
    <property type="entry name" value="Nucleotide cyclase"/>
    <property type="match status" value="1"/>
</dbReference>
<gene>
    <name evidence="8" type="ORF">DesfrDRAFT_0421</name>
</gene>
<comment type="caution">
    <text evidence="8">The sequence shown here is derived from an EMBL/GenBank/DDBJ whole genome shotgun (WGS) entry which is preliminary data.</text>
</comment>
<evidence type="ECO:0000256" key="1">
    <source>
        <dbReference type="SAM" id="Coils"/>
    </source>
</evidence>
<dbReference type="Pfam" id="PF00563">
    <property type="entry name" value="EAL"/>
    <property type="match status" value="1"/>
</dbReference>
<dbReference type="STRING" id="596151.DesfrDRAFT_0421"/>
<dbReference type="InterPro" id="IPR043128">
    <property type="entry name" value="Rev_trsase/Diguanyl_cyclase"/>
</dbReference>
<evidence type="ECO:0000259" key="6">
    <source>
        <dbReference type="PROSITE" id="PS50885"/>
    </source>
</evidence>
<feature type="compositionally biased region" description="Basic and acidic residues" evidence="2">
    <location>
        <begin position="805"/>
        <end position="818"/>
    </location>
</feature>
<dbReference type="OrthoDB" id="7673416at2"/>
<dbReference type="CDD" id="cd01949">
    <property type="entry name" value="GGDEF"/>
    <property type="match status" value="1"/>
</dbReference>
<dbReference type="CDD" id="cd00130">
    <property type="entry name" value="PAS"/>
    <property type="match status" value="1"/>
</dbReference>
<feature type="coiled-coil region" evidence="1">
    <location>
        <begin position="215"/>
        <end position="249"/>
    </location>
</feature>
<protein>
    <submittedName>
        <fullName evidence="8">Diguanylate cyclase/phosphodiesterase with PAS/PAC sensor(S)</fullName>
    </submittedName>
</protein>
<evidence type="ECO:0000259" key="4">
    <source>
        <dbReference type="PROSITE" id="PS50112"/>
    </source>
</evidence>
<keyword evidence="3" id="KW-0472">Membrane</keyword>
<dbReference type="GO" id="GO:0007165">
    <property type="term" value="P:signal transduction"/>
    <property type="evidence" value="ECO:0007669"/>
    <property type="project" value="InterPro"/>
</dbReference>
<feature type="transmembrane region" description="Helical" evidence="3">
    <location>
        <begin position="16"/>
        <end position="35"/>
    </location>
</feature>
<keyword evidence="3" id="KW-0812">Transmembrane</keyword>
<dbReference type="InterPro" id="IPR035919">
    <property type="entry name" value="EAL_sf"/>
</dbReference>
<sequence>MAIFGNRPYLGLATRVLLPALAVALTVAAIMYLVFTARFARQAQEDLKTRLDSLLTAQAAELEAPVWEFDQATIDRLFRSYAQNPDLQWIRLYDAKGTLVAHSGADPGPGVRILTARRNLIHHAGGETYAVGRLEAAYHDGRIRQGLASRREADLPTAAALIVLLAAGLVWAVRWRIGMPLGRLRDALTRSHATGRREPLPWTSRDEIGQVVAAYNALLGEINQHTRQLERANDELETENAQRRLAEKRLLLFKTAVEATDAAMVITDRRLTVLEVNAACLRITGFAAGELHGRCARETFLAAHDATLHRAMLDGLTRRSAWSGECPGRSRSGKTLPLRLSINALPLDDDAGSHLVLVFSDVTKDKATEKLLKNLAYSDALTALPNRALFLDRLEREISIGTRRSRGFALLFLDLDNFKYINDSLSHSVGDQVLSLIAGRMRACLRDEDTLARMGGDEFTVILRETTDPAVAARLGEKLVDAASRPLKVEGAAIEVGASIGVALFPADGRDSDALMRNADTAMYLAKSEGGGRVRFFEPAIAEEAKARLELKNNLKRAIEEKAFVLRYQPIVSMATGVAEHFEALVRWMRPDGMVPPDRFIPLAEETGLIIPIGRLVLDMAFARLRRWREEGSSIRLAINISRNQFQDEDFVEDLINRARAAEVDPATVVLEITESMIIADPQAAKVILGRLIVSGFRIAVDDFGVGYSSLSVLVEYPVHIVKLDKSLIKSLEYDVRARSMVSGFIALFQRLGLEVVAEGVETASQHEFLSLAGCDLAQGWLYGKPLPPEAASALGRAAAVRPDNAADDRDAAPSRKQ</sequence>